<gene>
    <name evidence="2" type="ORF">SDC9_160891</name>
</gene>
<reference evidence="2" key="1">
    <citation type="submission" date="2019-08" db="EMBL/GenBank/DDBJ databases">
        <authorList>
            <person name="Kucharzyk K."/>
            <person name="Murdoch R.W."/>
            <person name="Higgins S."/>
            <person name="Loffler F."/>
        </authorList>
    </citation>
    <scope>NUCLEOTIDE SEQUENCE</scope>
</reference>
<evidence type="ECO:0000256" key="1">
    <source>
        <dbReference type="SAM" id="Coils"/>
    </source>
</evidence>
<protein>
    <submittedName>
        <fullName evidence="2">Uncharacterized protein</fullName>
    </submittedName>
</protein>
<keyword evidence="1" id="KW-0175">Coiled coil</keyword>
<dbReference type="EMBL" id="VSSQ01060071">
    <property type="protein sequence ID" value="MPN13569.1"/>
    <property type="molecule type" value="Genomic_DNA"/>
</dbReference>
<comment type="caution">
    <text evidence="2">The sequence shown here is derived from an EMBL/GenBank/DDBJ whole genome shotgun (WGS) entry which is preliminary data.</text>
</comment>
<feature type="coiled-coil region" evidence="1">
    <location>
        <begin position="51"/>
        <end position="85"/>
    </location>
</feature>
<dbReference type="AlphaFoldDB" id="A0A645FJP9"/>
<name>A0A645FJP9_9ZZZZ</name>
<evidence type="ECO:0000313" key="2">
    <source>
        <dbReference type="EMBL" id="MPN13569.1"/>
    </source>
</evidence>
<organism evidence="2">
    <name type="scientific">bioreactor metagenome</name>
    <dbReference type="NCBI Taxonomy" id="1076179"/>
    <lineage>
        <taxon>unclassified sequences</taxon>
        <taxon>metagenomes</taxon>
        <taxon>ecological metagenomes</taxon>
    </lineage>
</organism>
<proteinExistence type="predicted"/>
<sequence length="238" mass="27104">MALQEQELAIREEAPERQRLREIALLEKLLQEQSLRRELLAAAKQTDDLSRRQLVTRIEQFRMTLREQESQLAAREQEALRLKLALDKLAASPVEAMKINFKVMQNSVQAPFFLLLRGDRVWKVGPWLKDGAASRPDDAVNARTGTQDGRQIVICVPKPETGIPVFSGAEPTAQFRQLLAEIPPDRVPKFVVSPDAAATGYKLREYLKNADLRHGCSLAVDNTPEFTYIYQDKVQYEY</sequence>
<accession>A0A645FJP9</accession>